<feature type="domain" description="NADP-dependent oxidoreductase" evidence="2">
    <location>
        <begin position="60"/>
        <end position="355"/>
    </location>
</feature>
<gene>
    <name evidence="3" type="ORF">BKK51_03920</name>
    <name evidence="4" type="ORF">BKK52_09525</name>
</gene>
<dbReference type="GO" id="GO:0005737">
    <property type="term" value="C:cytoplasm"/>
    <property type="evidence" value="ECO:0007669"/>
    <property type="project" value="TreeGrafter"/>
</dbReference>
<dbReference type="Proteomes" id="UP000188728">
    <property type="component" value="Unassembled WGS sequence"/>
</dbReference>
<dbReference type="EMBL" id="MLHK01000020">
    <property type="protein sequence ID" value="OOF46126.1"/>
    <property type="molecule type" value="Genomic_DNA"/>
</dbReference>
<evidence type="ECO:0000313" key="3">
    <source>
        <dbReference type="EMBL" id="OOF46126.1"/>
    </source>
</evidence>
<dbReference type="GO" id="GO:0016491">
    <property type="term" value="F:oxidoreductase activity"/>
    <property type="evidence" value="ECO:0007669"/>
    <property type="project" value="UniProtKB-KW"/>
</dbReference>
<evidence type="ECO:0000259" key="2">
    <source>
        <dbReference type="Pfam" id="PF00248"/>
    </source>
</evidence>
<dbReference type="Pfam" id="PF00248">
    <property type="entry name" value="Aldo_ket_red"/>
    <property type="match status" value="1"/>
</dbReference>
<dbReference type="Proteomes" id="UP000189161">
    <property type="component" value="Unassembled WGS sequence"/>
</dbReference>
<dbReference type="SUPFAM" id="SSF51430">
    <property type="entry name" value="NAD(P)-linked oxidoreductase"/>
    <property type="match status" value="1"/>
</dbReference>
<accession>A0A1V3IV15</accession>
<dbReference type="Gene3D" id="3.20.20.100">
    <property type="entry name" value="NADP-dependent oxidoreductase domain"/>
    <property type="match status" value="1"/>
</dbReference>
<sequence>MINQSKRHLLKTGGLTALAMGLGGSAMFVAAKTGKQPISASPDKIPDQRKLGNLTVSSLGLGCQGLGQNMYGVPQPSRQQAVRLVHQAFDHGVTFFDTAEAYGPFESERVVGEGVKSFRDQIIIATKFGWDIDQQTGQRTGKLNSRPEHIKNVVDAMLQRLQTDRIDLLYQHRVDPNVPIEEVAGTIQDLMKQGKVLNWGLSEAGEKTIRQAHAVQPLTAVQSEYSLFFRGREKDVIPLCEELGIGFVPWSPLAMGALAGYVDENSRFAADPRQDLRGIIPRFTPEAMQQNVKLIRLVEKWAKRKLCTPAQFSLAWLMEQKAFIVPIPGTTKARHLLDNLGADDVKFSAEELRQFHQELDVIDIVGLRLPEAILNFSEAK</sequence>
<dbReference type="EMBL" id="MLHL01000055">
    <property type="protein sequence ID" value="OOF47434.1"/>
    <property type="molecule type" value="Genomic_DNA"/>
</dbReference>
<dbReference type="RefSeq" id="WP_077421018.1">
    <property type="nucleotide sequence ID" value="NZ_MLHK01000020.1"/>
</dbReference>
<dbReference type="PROSITE" id="PS51318">
    <property type="entry name" value="TAT"/>
    <property type="match status" value="1"/>
</dbReference>
<keyword evidence="6" id="KW-1185">Reference proteome</keyword>
<dbReference type="InterPro" id="IPR050791">
    <property type="entry name" value="Aldo-Keto_reductase"/>
</dbReference>
<evidence type="ECO:0000313" key="5">
    <source>
        <dbReference type="Proteomes" id="UP000188728"/>
    </source>
</evidence>
<evidence type="ECO:0000313" key="6">
    <source>
        <dbReference type="Proteomes" id="UP000189161"/>
    </source>
</evidence>
<dbReference type="OrthoDB" id="9772407at2"/>
<accession>A0A1V3IYG7</accession>
<dbReference type="InterPro" id="IPR006311">
    <property type="entry name" value="TAT_signal"/>
</dbReference>
<comment type="caution">
    <text evidence="4">The sequence shown here is derived from an EMBL/GenBank/DDBJ whole genome shotgun (WGS) entry which is preliminary data.</text>
</comment>
<dbReference type="PANTHER" id="PTHR43625">
    <property type="entry name" value="AFLATOXIN B1 ALDEHYDE REDUCTASE"/>
    <property type="match status" value="1"/>
</dbReference>
<evidence type="ECO:0000256" key="1">
    <source>
        <dbReference type="ARBA" id="ARBA00023002"/>
    </source>
</evidence>
<dbReference type="CDD" id="cd19078">
    <property type="entry name" value="AKR_AKR13C1_2"/>
    <property type="match status" value="1"/>
</dbReference>
<evidence type="ECO:0000313" key="4">
    <source>
        <dbReference type="EMBL" id="OOF47434.1"/>
    </source>
</evidence>
<proteinExistence type="predicted"/>
<dbReference type="PANTHER" id="PTHR43625:SF77">
    <property type="entry name" value="ALDO-KETO REDUCTASE"/>
    <property type="match status" value="1"/>
</dbReference>
<keyword evidence="1" id="KW-0560">Oxidoreductase</keyword>
<reference evidence="5 6" key="1">
    <citation type="submission" date="2016-10" db="EMBL/GenBank/DDBJ databases">
        <title>Rodentibacter gen. nov. and new species.</title>
        <authorList>
            <person name="Christensen H."/>
        </authorList>
    </citation>
    <scope>NUCLEOTIDE SEQUENCE [LARGE SCALE GENOMIC DNA]</scope>
    <source>
        <strain evidence="3 5">H1983213011</strain>
        <strain evidence="4 6">H1987082031</strain>
    </source>
</reference>
<name>A0A1V3IYG7_9PAST</name>
<dbReference type="InterPro" id="IPR023210">
    <property type="entry name" value="NADP_OxRdtase_dom"/>
</dbReference>
<protein>
    <submittedName>
        <fullName evidence="4">Aldo/keto reductase</fullName>
    </submittedName>
</protein>
<organism evidence="4 6">
    <name type="scientific">Rodentibacter trehalosifermentans</name>
    <dbReference type="NCBI Taxonomy" id="1908263"/>
    <lineage>
        <taxon>Bacteria</taxon>
        <taxon>Pseudomonadati</taxon>
        <taxon>Pseudomonadota</taxon>
        <taxon>Gammaproteobacteria</taxon>
        <taxon>Pasteurellales</taxon>
        <taxon>Pasteurellaceae</taxon>
        <taxon>Rodentibacter</taxon>
    </lineage>
</organism>
<dbReference type="InterPro" id="IPR036812">
    <property type="entry name" value="NAD(P)_OxRdtase_dom_sf"/>
</dbReference>
<dbReference type="AlphaFoldDB" id="A0A1V3IYG7"/>